<name>A0A2I0I6T0_PUNGR</name>
<feature type="region of interest" description="Disordered" evidence="1">
    <location>
        <begin position="608"/>
        <end position="630"/>
    </location>
</feature>
<gene>
    <name evidence="3" type="ORF">CRG98_039920</name>
</gene>
<feature type="compositionally biased region" description="Polar residues" evidence="1">
    <location>
        <begin position="13"/>
        <end position="25"/>
    </location>
</feature>
<dbReference type="GO" id="GO:0003676">
    <property type="term" value="F:nucleic acid binding"/>
    <property type="evidence" value="ECO:0007669"/>
    <property type="project" value="InterPro"/>
</dbReference>
<dbReference type="PANTHER" id="PTHR32108">
    <property type="entry name" value="DNA-DIRECTED RNA POLYMERASE SUBUNIT ALPHA"/>
    <property type="match status" value="1"/>
</dbReference>
<organism evidence="3 4">
    <name type="scientific">Punica granatum</name>
    <name type="common">Pomegranate</name>
    <dbReference type="NCBI Taxonomy" id="22663"/>
    <lineage>
        <taxon>Eukaryota</taxon>
        <taxon>Viridiplantae</taxon>
        <taxon>Streptophyta</taxon>
        <taxon>Embryophyta</taxon>
        <taxon>Tracheophyta</taxon>
        <taxon>Spermatophyta</taxon>
        <taxon>Magnoliopsida</taxon>
        <taxon>eudicotyledons</taxon>
        <taxon>Gunneridae</taxon>
        <taxon>Pentapetalae</taxon>
        <taxon>rosids</taxon>
        <taxon>malvids</taxon>
        <taxon>Myrtales</taxon>
        <taxon>Lythraceae</taxon>
        <taxon>Punica</taxon>
    </lineage>
</organism>
<dbReference type="Proteomes" id="UP000233551">
    <property type="component" value="Unassembled WGS sequence"/>
</dbReference>
<reference evidence="3 4" key="1">
    <citation type="submission" date="2017-11" db="EMBL/GenBank/DDBJ databases">
        <title>De-novo sequencing of pomegranate (Punica granatum L.) genome.</title>
        <authorList>
            <person name="Akparov Z."/>
            <person name="Amiraslanov A."/>
            <person name="Hajiyeva S."/>
            <person name="Abbasov M."/>
            <person name="Kaur K."/>
            <person name="Hamwieh A."/>
            <person name="Solovyev V."/>
            <person name="Salamov A."/>
            <person name="Braich B."/>
            <person name="Kosarev P."/>
            <person name="Mahmoud A."/>
            <person name="Hajiyev E."/>
            <person name="Babayeva S."/>
            <person name="Izzatullayeva V."/>
            <person name="Mammadov A."/>
            <person name="Mammadov A."/>
            <person name="Sharifova S."/>
            <person name="Ojaghi J."/>
            <person name="Eynullazada K."/>
            <person name="Bayramov B."/>
            <person name="Abdulazimova A."/>
            <person name="Shahmuradov I."/>
        </authorList>
    </citation>
    <scope>NUCLEOTIDE SEQUENCE [LARGE SCALE GENOMIC DNA]</scope>
    <source>
        <strain evidence="4">cv. AG2017</strain>
        <tissue evidence="3">Leaf</tissue>
    </source>
</reference>
<dbReference type="STRING" id="22663.A0A2I0I6T0"/>
<feature type="region of interest" description="Disordered" evidence="1">
    <location>
        <begin position="181"/>
        <end position="204"/>
    </location>
</feature>
<dbReference type="SMART" id="SM00443">
    <property type="entry name" value="G_patch"/>
    <property type="match status" value="1"/>
</dbReference>
<evidence type="ECO:0000259" key="2">
    <source>
        <dbReference type="PROSITE" id="PS50174"/>
    </source>
</evidence>
<dbReference type="EMBL" id="PGOL01003781">
    <property type="protein sequence ID" value="PKI39687.1"/>
    <property type="molecule type" value="Genomic_DNA"/>
</dbReference>
<proteinExistence type="predicted"/>
<feature type="domain" description="G-patch" evidence="2">
    <location>
        <begin position="490"/>
        <end position="536"/>
    </location>
</feature>
<dbReference type="PANTHER" id="PTHR32108:SF9">
    <property type="entry name" value="REVERSE TRANSCRIPTASE RNASE H-LIKE DOMAIN-CONTAINING PROTEIN"/>
    <property type="match status" value="1"/>
</dbReference>
<evidence type="ECO:0000313" key="4">
    <source>
        <dbReference type="Proteomes" id="UP000233551"/>
    </source>
</evidence>
<dbReference type="PROSITE" id="PS50174">
    <property type="entry name" value="G_PATCH"/>
    <property type="match status" value="1"/>
</dbReference>
<feature type="region of interest" description="Disordered" evidence="1">
    <location>
        <begin position="13"/>
        <end position="52"/>
    </location>
</feature>
<dbReference type="InterPro" id="IPR000467">
    <property type="entry name" value="G_patch_dom"/>
</dbReference>
<sequence>MAELFALLRGSNCASLSSTPPSGQGPTADPTSWIPPTQVPESIDAPAPPTTHTTMTHPFTIPFPPPPAPTTVPLPPAAFLTSDQALSVPPPVSMPAPAAVYTVPPPMIFPASSVPVPAHLQAAEPPPYPSLQPHTNLPYQASPPINTTFLEPGTPTHAAYLFPGMRLPPKVKIPEFRTYEGTTDPRHHLRHYQETPPTLSTNPRLRELLSQHNGSHRRKANPLPDHGPAQGPSINMISICALGEGESEQGGPSPFMIEYIPAEATVGFVGIGTSPTPFVIDIPARETYLDDKVPWTYEGGAGNLEQQFSVIGLTRSGWLYENLAATDKGKAPAVEIEAIPGVPPTPPKKVTEEKAEAFMKIIKASEYKVVEQMAKSPAHISLFTLLLSSKPHREALLRVLTATQVPKGTPPDRIKETMHSAGAVPSSLHQRLKFIVEEKLITIKGEEDYSIYKETAVPYISVEDDENLPFHSFETISIIRDYEEIGPSRTDRMIGKVLLRYNYIPGTGLGARGQVINRPIEVQEYKDRRGLGFHPSCHEIIEARRGNHLHRFSAHYGKFNRGIPIPPLSHFFPGPPHIIWSTPDGPSSDSDDTPDALPAVYAVTEEIPSGVDIRPAQENEELSNWTSVPH</sequence>
<keyword evidence="4" id="KW-1185">Reference proteome</keyword>
<comment type="caution">
    <text evidence="3">The sequence shown here is derived from an EMBL/GenBank/DDBJ whole genome shotgun (WGS) entry which is preliminary data.</text>
</comment>
<accession>A0A2I0I6T0</accession>
<evidence type="ECO:0000313" key="3">
    <source>
        <dbReference type="EMBL" id="PKI39687.1"/>
    </source>
</evidence>
<protein>
    <recommendedName>
        <fullName evidence="2">G-patch domain-containing protein</fullName>
    </recommendedName>
</protein>
<evidence type="ECO:0000256" key="1">
    <source>
        <dbReference type="SAM" id="MobiDB-lite"/>
    </source>
</evidence>
<dbReference type="AlphaFoldDB" id="A0A2I0I6T0"/>
<dbReference type="Pfam" id="PF01585">
    <property type="entry name" value="G-patch"/>
    <property type="match status" value="1"/>
</dbReference>